<accession>A0A6S6QYQ3</accession>
<feature type="transmembrane region" description="Helical" evidence="10">
    <location>
        <begin position="93"/>
        <end position="114"/>
    </location>
</feature>
<keyword evidence="4 10" id="KW-1003">Cell membrane</keyword>
<dbReference type="SUPFAM" id="SSF81330">
    <property type="entry name" value="Gated mechanosensitive channel"/>
    <property type="match status" value="1"/>
</dbReference>
<evidence type="ECO:0000256" key="8">
    <source>
        <dbReference type="ARBA" id="ARBA00023136"/>
    </source>
</evidence>
<evidence type="ECO:0000256" key="9">
    <source>
        <dbReference type="ARBA" id="ARBA00023303"/>
    </source>
</evidence>
<proteinExistence type="inferred from homology"/>
<protein>
    <recommendedName>
        <fullName evidence="10">Large-conductance mechanosensitive channel</fullName>
    </recommendedName>
</protein>
<sequence length="163" mass="17743">MAGKKNSLIQEFKTFAMRGNVIDLAVGVIIGAAFQKIVSSLVNDLIMPLIGLITGGSNFNEQFFILRLPEGVDKSQVTSLSVAAELNVPTFNYGSFVTTVLDFLIVAVVIFFMVKGINKLNTVRKKEEAPVVPVTKKCPYCKSEIAIEATRCPHCTSELDVAE</sequence>
<evidence type="ECO:0000256" key="3">
    <source>
        <dbReference type="ARBA" id="ARBA00022448"/>
    </source>
</evidence>
<dbReference type="KEGG" id="acel:acsn021_05760"/>
<name>A0A6S6QYQ3_9FIRM</name>
<keyword evidence="7 10" id="KW-0406">Ion transport</keyword>
<gene>
    <name evidence="10" type="primary">mscL</name>
    <name evidence="11" type="ORF">acsn021_05760</name>
</gene>
<dbReference type="GO" id="GO:0008381">
    <property type="term" value="F:mechanosensitive monoatomic ion channel activity"/>
    <property type="evidence" value="ECO:0007669"/>
    <property type="project" value="UniProtKB-UniRule"/>
</dbReference>
<comment type="subcellular location">
    <subcellularLocation>
        <location evidence="1 10">Cell membrane</location>
        <topology evidence="1 10">Multi-pass membrane protein</topology>
    </subcellularLocation>
</comment>
<dbReference type="AlphaFoldDB" id="A0A6S6QYQ3"/>
<dbReference type="EMBL" id="AP023367">
    <property type="protein sequence ID" value="BCJ93007.1"/>
    <property type="molecule type" value="Genomic_DNA"/>
</dbReference>
<dbReference type="InterPro" id="IPR001185">
    <property type="entry name" value="MS_channel"/>
</dbReference>
<keyword evidence="6 10" id="KW-1133">Transmembrane helix</keyword>
<evidence type="ECO:0000256" key="7">
    <source>
        <dbReference type="ARBA" id="ARBA00023065"/>
    </source>
</evidence>
<keyword evidence="9 10" id="KW-0407">Ion channel</keyword>
<dbReference type="Pfam" id="PF01741">
    <property type="entry name" value="MscL"/>
    <property type="match status" value="1"/>
</dbReference>
<dbReference type="InterPro" id="IPR037673">
    <property type="entry name" value="MSC/AndL"/>
</dbReference>
<comment type="similarity">
    <text evidence="2 10">Belongs to the MscL family.</text>
</comment>
<keyword evidence="5 10" id="KW-0812">Transmembrane</keyword>
<dbReference type="Gene3D" id="1.10.1200.120">
    <property type="entry name" value="Large-conductance mechanosensitive channel, MscL, domain 1"/>
    <property type="match status" value="1"/>
</dbReference>
<dbReference type="InterPro" id="IPR036019">
    <property type="entry name" value="MscL_channel"/>
</dbReference>
<dbReference type="NCBIfam" id="TIGR00220">
    <property type="entry name" value="mscL"/>
    <property type="match status" value="1"/>
</dbReference>
<organism evidence="11 12">
    <name type="scientific">Anaerocolumna cellulosilytica</name>
    <dbReference type="NCBI Taxonomy" id="433286"/>
    <lineage>
        <taxon>Bacteria</taxon>
        <taxon>Bacillati</taxon>
        <taxon>Bacillota</taxon>
        <taxon>Clostridia</taxon>
        <taxon>Lachnospirales</taxon>
        <taxon>Lachnospiraceae</taxon>
        <taxon>Anaerocolumna</taxon>
    </lineage>
</organism>
<dbReference type="PRINTS" id="PR01264">
    <property type="entry name" value="MECHCHANNEL"/>
</dbReference>
<dbReference type="PROSITE" id="PS01327">
    <property type="entry name" value="MSCL"/>
    <property type="match status" value="1"/>
</dbReference>
<dbReference type="RefSeq" id="WP_184092575.1">
    <property type="nucleotide sequence ID" value="NZ_AP023367.1"/>
</dbReference>
<keyword evidence="8 10" id="KW-0472">Membrane</keyword>
<dbReference type="Proteomes" id="UP000515561">
    <property type="component" value="Chromosome"/>
</dbReference>
<keyword evidence="3 10" id="KW-0813">Transport</keyword>
<dbReference type="PANTHER" id="PTHR30266">
    <property type="entry name" value="MECHANOSENSITIVE CHANNEL MSCL"/>
    <property type="match status" value="1"/>
</dbReference>
<evidence type="ECO:0000313" key="12">
    <source>
        <dbReference type="Proteomes" id="UP000515561"/>
    </source>
</evidence>
<evidence type="ECO:0000256" key="10">
    <source>
        <dbReference type="HAMAP-Rule" id="MF_00115"/>
    </source>
</evidence>
<evidence type="ECO:0000256" key="5">
    <source>
        <dbReference type="ARBA" id="ARBA00022692"/>
    </source>
</evidence>
<comment type="function">
    <text evidence="10">Channel that opens in response to stretch forces in the membrane lipid bilayer. May participate in the regulation of osmotic pressure changes within the cell.</text>
</comment>
<evidence type="ECO:0000256" key="4">
    <source>
        <dbReference type="ARBA" id="ARBA00022475"/>
    </source>
</evidence>
<reference evidence="11 12" key="1">
    <citation type="journal article" date="2016" name="Int. J. Syst. Evol. Microbiol.">
        <title>Descriptions of Anaerotaenia torta gen. nov., sp. nov. and Anaerocolumna cellulosilytica gen. nov., sp. nov. isolated from a methanogenic reactor of cattle waste.</title>
        <authorList>
            <person name="Uek A."/>
            <person name="Ohtaki Y."/>
            <person name="Kaku N."/>
            <person name="Ueki K."/>
        </authorList>
    </citation>
    <scope>NUCLEOTIDE SEQUENCE [LARGE SCALE GENOMIC DNA]</scope>
    <source>
        <strain evidence="11 12">SN021</strain>
    </source>
</reference>
<evidence type="ECO:0000313" key="11">
    <source>
        <dbReference type="EMBL" id="BCJ93007.1"/>
    </source>
</evidence>
<dbReference type="PANTHER" id="PTHR30266:SF2">
    <property type="entry name" value="LARGE-CONDUCTANCE MECHANOSENSITIVE CHANNEL"/>
    <property type="match status" value="1"/>
</dbReference>
<dbReference type="HAMAP" id="MF_00115">
    <property type="entry name" value="MscL"/>
    <property type="match status" value="1"/>
</dbReference>
<feature type="transmembrane region" description="Helical" evidence="10">
    <location>
        <begin position="21"/>
        <end position="42"/>
    </location>
</feature>
<evidence type="ECO:0000256" key="2">
    <source>
        <dbReference type="ARBA" id="ARBA00007254"/>
    </source>
</evidence>
<dbReference type="InterPro" id="IPR019823">
    <property type="entry name" value="Mechanosensitive_channel_CS"/>
</dbReference>
<evidence type="ECO:0000256" key="1">
    <source>
        <dbReference type="ARBA" id="ARBA00004651"/>
    </source>
</evidence>
<comment type="subunit">
    <text evidence="10">Homopentamer.</text>
</comment>
<keyword evidence="12" id="KW-1185">Reference proteome</keyword>
<evidence type="ECO:0000256" key="6">
    <source>
        <dbReference type="ARBA" id="ARBA00022989"/>
    </source>
</evidence>
<dbReference type="GO" id="GO:0005886">
    <property type="term" value="C:plasma membrane"/>
    <property type="evidence" value="ECO:0007669"/>
    <property type="project" value="UniProtKB-SubCell"/>
</dbReference>